<keyword evidence="7" id="KW-0249">Electron transport</keyword>
<evidence type="ECO:0000313" key="10">
    <source>
        <dbReference type="Proteomes" id="UP000665043"/>
    </source>
</evidence>
<dbReference type="PROSITE" id="PS00201">
    <property type="entry name" value="FLAVODOXIN"/>
    <property type="match status" value="1"/>
</dbReference>
<feature type="domain" description="Flavodoxin-like" evidence="8">
    <location>
        <begin position="21"/>
        <end position="156"/>
    </location>
</feature>
<gene>
    <name evidence="9" type="ORF">ERJ70_18825</name>
</gene>
<dbReference type="SUPFAM" id="SSF52218">
    <property type="entry name" value="Flavoproteins"/>
    <property type="match status" value="1"/>
</dbReference>
<evidence type="ECO:0000256" key="6">
    <source>
        <dbReference type="ARBA" id="ARBA00022643"/>
    </source>
</evidence>
<evidence type="ECO:0000256" key="2">
    <source>
        <dbReference type="ARBA" id="ARBA00003297"/>
    </source>
</evidence>
<accession>A0ABX7VX90</accession>
<dbReference type="EMBL" id="CP046956">
    <property type="protein sequence ID" value="QTN01154.1"/>
    <property type="molecule type" value="Genomic_DNA"/>
</dbReference>
<reference evidence="9 10" key="1">
    <citation type="submission" date="2019-12" db="EMBL/GenBank/DDBJ databases">
        <title>The whole genome sequencing of a strain isolated from a Mars analog, Dalangtan Playa.</title>
        <authorList>
            <person name="Huang T."/>
        </authorList>
    </citation>
    <scope>NUCLEOTIDE SEQUENCE [LARGE SCALE GENOMIC DNA]</scope>
    <source>
        <strain evidence="9 10">DP4-553-S</strain>
    </source>
</reference>
<dbReference type="PANTHER" id="PTHR42809">
    <property type="entry name" value="FLAVODOXIN 2"/>
    <property type="match status" value="1"/>
</dbReference>
<evidence type="ECO:0000259" key="8">
    <source>
        <dbReference type="PROSITE" id="PS50902"/>
    </source>
</evidence>
<dbReference type="Gene3D" id="3.40.50.360">
    <property type="match status" value="1"/>
</dbReference>
<organism evidence="9 10">
    <name type="scientific">Sediminibacillus dalangtanensis</name>
    <dbReference type="NCBI Taxonomy" id="2729421"/>
    <lineage>
        <taxon>Bacteria</taxon>
        <taxon>Bacillati</taxon>
        <taxon>Bacillota</taxon>
        <taxon>Bacilli</taxon>
        <taxon>Bacillales</taxon>
        <taxon>Bacillaceae</taxon>
        <taxon>Sediminibacillus</taxon>
    </lineage>
</organism>
<keyword evidence="10" id="KW-1185">Reference proteome</keyword>
<dbReference type="InterPro" id="IPR029039">
    <property type="entry name" value="Flavoprotein-like_sf"/>
</dbReference>
<comment type="cofactor">
    <cofactor evidence="1">
        <name>FMN</name>
        <dbReference type="ChEBI" id="CHEBI:58210"/>
    </cofactor>
</comment>
<sequence length="160" mass="17935">MTGLNIKTKHSNDRALSSLSVIIVYVSISGNTREVAQMLAEELERHVERVKLYNILGNEPFPDVQAYDAMLIGSYTWDNGQTPFDVKDFVADLGYKPENVFVFGTGDTQFGGDDTFCLAAEKLATFYHSPLPPLKVEQSPRGEQEQEVVNWMKGVLTWLS</sequence>
<evidence type="ECO:0000256" key="4">
    <source>
        <dbReference type="ARBA" id="ARBA00022448"/>
    </source>
</evidence>
<name>A0ABX7VX90_9BACI</name>
<keyword evidence="6" id="KW-0288">FMN</keyword>
<keyword evidence="5" id="KW-0285">Flavoprotein</keyword>
<dbReference type="NCBIfam" id="NF006747">
    <property type="entry name" value="PRK09271.1"/>
    <property type="match status" value="1"/>
</dbReference>
<evidence type="ECO:0000256" key="1">
    <source>
        <dbReference type="ARBA" id="ARBA00001917"/>
    </source>
</evidence>
<evidence type="ECO:0000256" key="5">
    <source>
        <dbReference type="ARBA" id="ARBA00022630"/>
    </source>
</evidence>
<dbReference type="RefSeq" id="WP_209366277.1">
    <property type="nucleotide sequence ID" value="NZ_CP046956.1"/>
</dbReference>
<comment type="similarity">
    <text evidence="3">Belongs to the flavodoxin family.</text>
</comment>
<dbReference type="InterPro" id="IPR050619">
    <property type="entry name" value="Flavodoxin"/>
</dbReference>
<protein>
    <submittedName>
        <fullName evidence="9">Flavodoxin</fullName>
    </submittedName>
</protein>
<dbReference type="InterPro" id="IPR008254">
    <property type="entry name" value="Flavodoxin/NO_synth"/>
</dbReference>
<dbReference type="Pfam" id="PF00258">
    <property type="entry name" value="Flavodoxin_1"/>
    <property type="match status" value="1"/>
</dbReference>
<dbReference type="Proteomes" id="UP000665043">
    <property type="component" value="Chromosome"/>
</dbReference>
<keyword evidence="4" id="KW-0813">Transport</keyword>
<evidence type="ECO:0000256" key="3">
    <source>
        <dbReference type="ARBA" id="ARBA00005267"/>
    </source>
</evidence>
<dbReference type="InterPro" id="IPR001226">
    <property type="entry name" value="Flavodoxin_CS"/>
</dbReference>
<evidence type="ECO:0000313" key="9">
    <source>
        <dbReference type="EMBL" id="QTN01154.1"/>
    </source>
</evidence>
<dbReference type="PANTHER" id="PTHR42809:SF1">
    <property type="entry name" value="FLAVODOXIN 1"/>
    <property type="match status" value="1"/>
</dbReference>
<dbReference type="PROSITE" id="PS50902">
    <property type="entry name" value="FLAVODOXIN_LIKE"/>
    <property type="match status" value="1"/>
</dbReference>
<comment type="function">
    <text evidence="2">Low-potential electron donor to a number of redox enzymes.</text>
</comment>
<evidence type="ECO:0000256" key="7">
    <source>
        <dbReference type="ARBA" id="ARBA00022982"/>
    </source>
</evidence>
<proteinExistence type="inferred from homology"/>